<name>A0AAD7DJA7_MYCRO</name>
<protein>
    <submittedName>
        <fullName evidence="1">Uncharacterized protein</fullName>
    </submittedName>
</protein>
<evidence type="ECO:0000313" key="2">
    <source>
        <dbReference type="Proteomes" id="UP001221757"/>
    </source>
</evidence>
<dbReference type="AlphaFoldDB" id="A0AAD7DJA7"/>
<dbReference type="Proteomes" id="UP001221757">
    <property type="component" value="Unassembled WGS sequence"/>
</dbReference>
<keyword evidence="2" id="KW-1185">Reference proteome</keyword>
<evidence type="ECO:0000313" key="1">
    <source>
        <dbReference type="EMBL" id="KAJ7692726.1"/>
    </source>
</evidence>
<gene>
    <name evidence="1" type="ORF">B0H17DRAFT_1132959</name>
</gene>
<reference evidence="1" key="1">
    <citation type="submission" date="2023-03" db="EMBL/GenBank/DDBJ databases">
        <title>Massive genome expansion in bonnet fungi (Mycena s.s.) driven by repeated elements and novel gene families across ecological guilds.</title>
        <authorList>
            <consortium name="Lawrence Berkeley National Laboratory"/>
            <person name="Harder C.B."/>
            <person name="Miyauchi S."/>
            <person name="Viragh M."/>
            <person name="Kuo A."/>
            <person name="Thoen E."/>
            <person name="Andreopoulos B."/>
            <person name="Lu D."/>
            <person name="Skrede I."/>
            <person name="Drula E."/>
            <person name="Henrissat B."/>
            <person name="Morin E."/>
            <person name="Kohler A."/>
            <person name="Barry K."/>
            <person name="LaButti K."/>
            <person name="Morin E."/>
            <person name="Salamov A."/>
            <person name="Lipzen A."/>
            <person name="Mereny Z."/>
            <person name="Hegedus B."/>
            <person name="Baldrian P."/>
            <person name="Stursova M."/>
            <person name="Weitz H."/>
            <person name="Taylor A."/>
            <person name="Grigoriev I.V."/>
            <person name="Nagy L.G."/>
            <person name="Martin F."/>
            <person name="Kauserud H."/>
        </authorList>
    </citation>
    <scope>NUCLEOTIDE SEQUENCE</scope>
    <source>
        <strain evidence="1">CBHHK067</strain>
    </source>
</reference>
<dbReference type="EMBL" id="JARKIE010000050">
    <property type="protein sequence ID" value="KAJ7692726.1"/>
    <property type="molecule type" value="Genomic_DNA"/>
</dbReference>
<organism evidence="1 2">
    <name type="scientific">Mycena rosella</name>
    <name type="common">Pink bonnet</name>
    <name type="synonym">Agaricus rosellus</name>
    <dbReference type="NCBI Taxonomy" id="1033263"/>
    <lineage>
        <taxon>Eukaryota</taxon>
        <taxon>Fungi</taxon>
        <taxon>Dikarya</taxon>
        <taxon>Basidiomycota</taxon>
        <taxon>Agaricomycotina</taxon>
        <taxon>Agaricomycetes</taxon>
        <taxon>Agaricomycetidae</taxon>
        <taxon>Agaricales</taxon>
        <taxon>Marasmiineae</taxon>
        <taxon>Mycenaceae</taxon>
        <taxon>Mycena</taxon>
    </lineage>
</organism>
<comment type="caution">
    <text evidence="1">The sequence shown here is derived from an EMBL/GenBank/DDBJ whole genome shotgun (WGS) entry which is preliminary data.</text>
</comment>
<accession>A0AAD7DJA7</accession>
<sequence length="751" mass="82372">MAINGVERSKHTAADLELLDGLSARQLMDFRNHSQCHAPVWMRRQRAQLFLIRHPVSVKIEAPLLPVLRASAVAVKAEPEVPGLPSRSAPIKTRVLTEGGREVLELFSDSEPDASGVESDLEVVQALKPTSRSPSIIPFDFIPGSDDTESAIFGAASSPPEDFEDLDDLVESDTVWQDDITSLVRTGNFKLTQKVSAQRIKYISDLASIYPIIRDTVIVVDLSDPKYDLDNIKTGEPYTLDHLIRNADNDSWDAIPDGMIKTGLGGASRMHSYHWYLWEGLSKFSTSHSNSARTAPDETLIACFGMPPSQLPLITFIAGLTRTSLRRLQTSLLNIPGIHSTLTVPPPAPGPRQVLAPALLHHDQLSSHPPSTANFTVCDRCEHVKPTSWIKAVASCPRFSFWTIWTTEYNAHPHAGRPSMSIFGRPCALSAITNFILRWDPWMWAGRGILCMVFPDGGGSHSKASVRFEPGGPFIQCRRARSECKGAYACERIDPALRTPVRFELDSTSRDAVLAALADTRRNEGTTPEQHVALFLKVVRDAKCLAVDSNGKKCDGGPMMKAKPNGKSRGQDYFITCSGWAPRSHETHRTHSIPDFVNANLLAKGLAGQPLTTDPDKDTKPCSRIIHPHTGLRQKLCRRISHAHIINGTQALLVTNNTGHNHSMPSLTKVSFGTKATYRECIKGNGVLGATVSKIDNGSDAFAAQSTKMILNGKTPSAFAPALHNKRVKRGLVRDAKRAVLRWRNAANPLS</sequence>
<proteinExistence type="predicted"/>